<feature type="transmembrane region" description="Helical" evidence="1">
    <location>
        <begin position="71"/>
        <end position="92"/>
    </location>
</feature>
<evidence type="ECO:0000313" key="2">
    <source>
        <dbReference type="EMBL" id="MCE5170819.1"/>
    </source>
</evidence>
<dbReference type="EMBL" id="JAJNBZ010000012">
    <property type="protein sequence ID" value="MCE5170819.1"/>
    <property type="molecule type" value="Genomic_DNA"/>
</dbReference>
<keyword evidence="1" id="KW-0472">Membrane</keyword>
<dbReference type="RefSeq" id="WP_233697457.1">
    <property type="nucleotide sequence ID" value="NZ_JAJNBZ010000012.1"/>
</dbReference>
<evidence type="ECO:0000313" key="3">
    <source>
        <dbReference type="Proteomes" id="UP001199916"/>
    </source>
</evidence>
<evidence type="ECO:0000256" key="1">
    <source>
        <dbReference type="SAM" id="Phobius"/>
    </source>
</evidence>
<keyword evidence="1" id="KW-0812">Transmembrane</keyword>
<evidence type="ECO:0008006" key="4">
    <source>
        <dbReference type="Google" id="ProtNLM"/>
    </source>
</evidence>
<organism evidence="2 3">
    <name type="scientific">Paenibacillus profundus</name>
    <dbReference type="NCBI Taxonomy" id="1173085"/>
    <lineage>
        <taxon>Bacteria</taxon>
        <taxon>Bacillati</taxon>
        <taxon>Bacillota</taxon>
        <taxon>Bacilli</taxon>
        <taxon>Bacillales</taxon>
        <taxon>Paenibacillaceae</taxon>
        <taxon>Paenibacillus</taxon>
    </lineage>
</organism>
<accession>A0ABS8YHV9</accession>
<keyword evidence="1" id="KW-1133">Transmembrane helix</keyword>
<name>A0ABS8YHV9_9BACL</name>
<protein>
    <recommendedName>
        <fullName evidence="4">DUF4306 domain-containing protein</fullName>
    </recommendedName>
</protein>
<dbReference type="Proteomes" id="UP001199916">
    <property type="component" value="Unassembled WGS sequence"/>
</dbReference>
<comment type="caution">
    <text evidence="2">The sequence shown here is derived from an EMBL/GenBank/DDBJ whole genome shotgun (WGS) entry which is preliminary data.</text>
</comment>
<keyword evidence="3" id="KW-1185">Reference proteome</keyword>
<reference evidence="2 3" key="1">
    <citation type="submission" date="2021-11" db="EMBL/GenBank/DDBJ databases">
        <title>Draft genome sequence of Paenibacillus profundus YoMME, a new Gram-positive bacteria with exoelectrogenic properties.</title>
        <authorList>
            <person name="Hubenova Y."/>
            <person name="Hubenova E."/>
            <person name="Manasiev Y."/>
            <person name="Peykov S."/>
            <person name="Mitov M."/>
        </authorList>
    </citation>
    <scope>NUCLEOTIDE SEQUENCE [LARGE SCALE GENOMIC DNA]</scope>
    <source>
        <strain evidence="2 3">YoMME</strain>
    </source>
</reference>
<sequence>MIDNKISPKGILLILYLIVIIFVGVVFVPCYEVWGAEKNVHDVGYTFLFKTMDWSTVNGFKVYYEINYARLIYTIGIVTLIASIIWMLLLLWEKEDRRVSLTAESGEERRE</sequence>
<gene>
    <name evidence="2" type="ORF">LQV63_16055</name>
</gene>
<feature type="transmembrane region" description="Helical" evidence="1">
    <location>
        <begin position="12"/>
        <end position="34"/>
    </location>
</feature>
<proteinExistence type="predicted"/>